<keyword evidence="1" id="KW-0723">Serine/threonine-protein kinase</keyword>
<keyword evidence="2" id="KW-0808">Transferase</keyword>
<dbReference type="SUPFAM" id="SSF56112">
    <property type="entry name" value="Protein kinase-like (PK-like)"/>
    <property type="match status" value="1"/>
</dbReference>
<dbReference type="GO" id="GO:0005524">
    <property type="term" value="F:ATP binding"/>
    <property type="evidence" value="ECO:0007669"/>
    <property type="project" value="UniProtKB-KW"/>
</dbReference>
<keyword evidence="5" id="KW-0067">ATP-binding</keyword>
<gene>
    <name evidence="7" type="ORF">Sjap_011836</name>
</gene>
<dbReference type="InterPro" id="IPR011009">
    <property type="entry name" value="Kinase-like_dom_sf"/>
</dbReference>
<keyword evidence="4" id="KW-0418">Kinase</keyword>
<feature type="domain" description="Protein kinase" evidence="6">
    <location>
        <begin position="12"/>
        <end position="59"/>
    </location>
</feature>
<keyword evidence="8" id="KW-1185">Reference proteome</keyword>
<dbReference type="Gene3D" id="1.10.510.10">
    <property type="entry name" value="Transferase(Phosphotransferase) domain 1"/>
    <property type="match status" value="1"/>
</dbReference>
<evidence type="ECO:0000256" key="2">
    <source>
        <dbReference type="ARBA" id="ARBA00022679"/>
    </source>
</evidence>
<proteinExistence type="predicted"/>
<protein>
    <recommendedName>
        <fullName evidence="6">Protein kinase domain-containing protein</fullName>
    </recommendedName>
</protein>
<organism evidence="7 8">
    <name type="scientific">Stephania japonica</name>
    <dbReference type="NCBI Taxonomy" id="461633"/>
    <lineage>
        <taxon>Eukaryota</taxon>
        <taxon>Viridiplantae</taxon>
        <taxon>Streptophyta</taxon>
        <taxon>Embryophyta</taxon>
        <taxon>Tracheophyta</taxon>
        <taxon>Spermatophyta</taxon>
        <taxon>Magnoliopsida</taxon>
        <taxon>Ranunculales</taxon>
        <taxon>Menispermaceae</taxon>
        <taxon>Menispermoideae</taxon>
        <taxon>Cissampelideae</taxon>
        <taxon>Stephania</taxon>
    </lineage>
</organism>
<dbReference type="AlphaFoldDB" id="A0AAP0P5X2"/>
<comment type="caution">
    <text evidence="7">The sequence shown here is derived from an EMBL/GenBank/DDBJ whole genome shotgun (WGS) entry which is preliminary data.</text>
</comment>
<dbReference type="EMBL" id="JBBNAE010000004">
    <property type="protein sequence ID" value="KAK9131349.1"/>
    <property type="molecule type" value="Genomic_DNA"/>
</dbReference>
<accession>A0AAP0P5X2</accession>
<dbReference type="GO" id="GO:0004674">
    <property type="term" value="F:protein serine/threonine kinase activity"/>
    <property type="evidence" value="ECO:0007669"/>
    <property type="project" value="UniProtKB-KW"/>
</dbReference>
<evidence type="ECO:0000313" key="8">
    <source>
        <dbReference type="Proteomes" id="UP001417504"/>
    </source>
</evidence>
<dbReference type="InterPro" id="IPR050205">
    <property type="entry name" value="CDPK_Ser/Thr_kinases"/>
</dbReference>
<evidence type="ECO:0000259" key="6">
    <source>
        <dbReference type="Pfam" id="PF00069"/>
    </source>
</evidence>
<dbReference type="InterPro" id="IPR000719">
    <property type="entry name" value="Prot_kinase_dom"/>
</dbReference>
<reference evidence="7 8" key="1">
    <citation type="submission" date="2024-01" db="EMBL/GenBank/DDBJ databases">
        <title>Genome assemblies of Stephania.</title>
        <authorList>
            <person name="Yang L."/>
        </authorList>
    </citation>
    <scope>NUCLEOTIDE SEQUENCE [LARGE SCALE GENOMIC DNA]</scope>
    <source>
        <strain evidence="7">QJT</strain>
        <tissue evidence="7">Leaf</tissue>
    </source>
</reference>
<sequence>MITESENGIFNAILRGHIDFTSDPWPSISPGAKDLVRKMLHIDPKQRLTTFQVLNHPWIKEDGEAPDTPFDNVVLNRLKEFRAMNKFKKVALRGTKLSEYEVKQLMEAISPRRTQRMP</sequence>
<dbReference type="PANTHER" id="PTHR24349">
    <property type="entry name" value="SERINE/THREONINE-PROTEIN KINASE"/>
    <property type="match status" value="1"/>
</dbReference>
<keyword evidence="3" id="KW-0547">Nucleotide-binding</keyword>
<dbReference type="Pfam" id="PF00069">
    <property type="entry name" value="Pkinase"/>
    <property type="match status" value="1"/>
</dbReference>
<evidence type="ECO:0000256" key="3">
    <source>
        <dbReference type="ARBA" id="ARBA00022741"/>
    </source>
</evidence>
<evidence type="ECO:0000256" key="4">
    <source>
        <dbReference type="ARBA" id="ARBA00022777"/>
    </source>
</evidence>
<dbReference type="Proteomes" id="UP001417504">
    <property type="component" value="Unassembled WGS sequence"/>
</dbReference>
<evidence type="ECO:0000313" key="7">
    <source>
        <dbReference type="EMBL" id="KAK9131349.1"/>
    </source>
</evidence>
<evidence type="ECO:0000256" key="5">
    <source>
        <dbReference type="ARBA" id="ARBA00022840"/>
    </source>
</evidence>
<evidence type="ECO:0000256" key="1">
    <source>
        <dbReference type="ARBA" id="ARBA00022527"/>
    </source>
</evidence>
<name>A0AAP0P5X2_9MAGN</name>